<dbReference type="Proteomes" id="UP000198757">
    <property type="component" value="Unassembled WGS sequence"/>
</dbReference>
<dbReference type="InterPro" id="IPR011047">
    <property type="entry name" value="Quinoprotein_ADH-like_sf"/>
</dbReference>
<dbReference type="Gene3D" id="2.130.10.10">
    <property type="entry name" value="YVTN repeat-like/Quinoprotein amine dehydrogenase"/>
    <property type="match status" value="1"/>
</dbReference>
<dbReference type="InterPro" id="IPR015943">
    <property type="entry name" value="WD40/YVTN_repeat-like_dom_sf"/>
</dbReference>
<organism evidence="2 3">
    <name type="scientific">Niabella drilacis (strain DSM 25811 / CCM 8410 / CCUG 62505 / LMG 26954 / E90)</name>
    <dbReference type="NCBI Taxonomy" id="1285928"/>
    <lineage>
        <taxon>Bacteria</taxon>
        <taxon>Pseudomonadati</taxon>
        <taxon>Bacteroidota</taxon>
        <taxon>Chitinophagia</taxon>
        <taxon>Chitinophagales</taxon>
        <taxon>Chitinophagaceae</taxon>
        <taxon>Niabella</taxon>
    </lineage>
</organism>
<dbReference type="EMBL" id="FMZO01000026">
    <property type="protein sequence ID" value="SDE21000.1"/>
    <property type="molecule type" value="Genomic_DNA"/>
</dbReference>
<gene>
    <name evidence="2" type="ORF">SAMN04487894_12653</name>
</gene>
<evidence type="ECO:0000256" key="1">
    <source>
        <dbReference type="SAM" id="SignalP"/>
    </source>
</evidence>
<sequence length="374" mass="40812">MNRYMKRPLQKLLLLLTLGILLQACSKDDGYFRERPGTDPGEKAAPYSNGFFVITEGSYGQTAGTINFYAYGADTIVTRAYEKANPGKVTANPSLANTLQFASLYNQKLYLVSKMNGPMLRLDARTLKEEARYNQESSNWRSLIGIKENQGLVSAADGVYAIDLKTLGVEYKLTSVSAVNTGDMLKEGNYVYLLQSNGAKIIDASNYSFVKGFANINRGFARTPNGKVWAATGSRLIAIDKNLDTAGIALPVSIGSFGLDAPTRITASTKENAVFYHSGSAIYKYAEGHAASLNQPFITISESPFMVYGAVRYDRNKDYLVVNGIKGYGGLAGINFLLIYNASTGALVKKVTYGNDGSVVDFNHIYFPELAVFY</sequence>
<dbReference type="SUPFAM" id="SSF50998">
    <property type="entry name" value="Quinoprotein alcohol dehydrogenase-like"/>
    <property type="match status" value="1"/>
</dbReference>
<feature type="signal peptide" evidence="1">
    <location>
        <begin position="1"/>
        <end position="26"/>
    </location>
</feature>
<proteinExistence type="predicted"/>
<evidence type="ECO:0000313" key="2">
    <source>
        <dbReference type="EMBL" id="SDE21000.1"/>
    </source>
</evidence>
<keyword evidence="3" id="KW-1185">Reference proteome</keyword>
<feature type="chain" id="PRO_5011545889" description="DUF5074 domain-containing protein" evidence="1">
    <location>
        <begin position="27"/>
        <end position="374"/>
    </location>
</feature>
<dbReference type="AlphaFoldDB" id="A0A1G7B251"/>
<name>A0A1G7B251_NIADE</name>
<dbReference type="OrthoDB" id="1041092at2"/>
<dbReference type="InterPro" id="IPR031815">
    <property type="entry name" value="DUF5074"/>
</dbReference>
<evidence type="ECO:0000313" key="3">
    <source>
        <dbReference type="Proteomes" id="UP000198757"/>
    </source>
</evidence>
<evidence type="ECO:0008006" key="4">
    <source>
        <dbReference type="Google" id="ProtNLM"/>
    </source>
</evidence>
<keyword evidence="1" id="KW-0732">Signal</keyword>
<dbReference type="Pfam" id="PF16819">
    <property type="entry name" value="DUF5074"/>
    <property type="match status" value="1"/>
</dbReference>
<dbReference type="PROSITE" id="PS51257">
    <property type="entry name" value="PROKAR_LIPOPROTEIN"/>
    <property type="match status" value="1"/>
</dbReference>
<protein>
    <recommendedName>
        <fullName evidence="4">DUF5074 domain-containing protein</fullName>
    </recommendedName>
</protein>
<accession>A0A1G7B251</accession>
<reference evidence="3" key="1">
    <citation type="submission" date="2016-10" db="EMBL/GenBank/DDBJ databases">
        <authorList>
            <person name="Varghese N."/>
            <person name="Submissions S."/>
        </authorList>
    </citation>
    <scope>NUCLEOTIDE SEQUENCE [LARGE SCALE GENOMIC DNA]</scope>
    <source>
        <strain evidence="3">DSM 25811 / CCM 8410 / LMG 26954 / E90</strain>
    </source>
</reference>
<dbReference type="STRING" id="1285928.SAMN04487894_12653"/>